<comment type="caution">
    <text evidence="2">The sequence shown here is derived from an EMBL/GenBank/DDBJ whole genome shotgun (WGS) entry which is preliminary data.</text>
</comment>
<evidence type="ECO:0000313" key="3">
    <source>
        <dbReference type="Proteomes" id="UP000032458"/>
    </source>
</evidence>
<evidence type="ECO:0000313" key="2">
    <source>
        <dbReference type="EMBL" id="KIZ17127.1"/>
    </source>
</evidence>
<protein>
    <submittedName>
        <fullName evidence="2">Uncharacterized protein</fullName>
    </submittedName>
</protein>
<dbReference type="PATRIC" id="fig|1240678.4.peg.3355"/>
<keyword evidence="1" id="KW-0472">Membrane</keyword>
<keyword evidence="3" id="KW-1185">Reference proteome</keyword>
<keyword evidence="1" id="KW-0812">Transmembrane</keyword>
<gene>
    <name evidence="2" type="ORF">SNA_16010</name>
</gene>
<reference evidence="2 3" key="1">
    <citation type="submission" date="2014-09" db="EMBL/GenBank/DDBJ databases">
        <title>Draft genome sequence of Streptomyces natalensis ATCC 27448, producer of the antifungal pimaricin.</title>
        <authorList>
            <person name="Mendes M.V."/>
            <person name="Beites T."/>
            <person name="Pires S."/>
            <person name="Santos C.L."/>
            <person name="Moradas-Ferreira P."/>
        </authorList>
    </citation>
    <scope>NUCLEOTIDE SEQUENCE [LARGE SCALE GENOMIC DNA]</scope>
    <source>
        <strain evidence="2 3">ATCC 27448</strain>
    </source>
</reference>
<dbReference type="Proteomes" id="UP000032458">
    <property type="component" value="Unassembled WGS sequence"/>
</dbReference>
<accession>A0A0D7CNY5</accession>
<keyword evidence="1" id="KW-1133">Transmembrane helix</keyword>
<evidence type="ECO:0000256" key="1">
    <source>
        <dbReference type="SAM" id="Phobius"/>
    </source>
</evidence>
<sequence>MTRPAAAAALAAGAELLGWWAALTALWIVLISSVGTLEWVVGALSALLAACAARAARRASRDR</sequence>
<feature type="transmembrane region" description="Helical" evidence="1">
    <location>
        <begin position="7"/>
        <end position="30"/>
    </location>
</feature>
<dbReference type="AlphaFoldDB" id="A0A0D7CNY5"/>
<name>A0A0D7CNY5_9ACTN</name>
<dbReference type="RefSeq" id="WP_030064947.1">
    <property type="nucleotide sequence ID" value="NZ_JRKI01000025.1"/>
</dbReference>
<dbReference type="EMBL" id="JRKI01000025">
    <property type="protein sequence ID" value="KIZ17127.1"/>
    <property type="molecule type" value="Genomic_DNA"/>
</dbReference>
<proteinExistence type="predicted"/>
<feature type="transmembrane region" description="Helical" evidence="1">
    <location>
        <begin position="36"/>
        <end position="56"/>
    </location>
</feature>
<organism evidence="2 3">
    <name type="scientific">Streptomyces natalensis ATCC 27448</name>
    <dbReference type="NCBI Taxonomy" id="1240678"/>
    <lineage>
        <taxon>Bacteria</taxon>
        <taxon>Bacillati</taxon>
        <taxon>Actinomycetota</taxon>
        <taxon>Actinomycetes</taxon>
        <taxon>Kitasatosporales</taxon>
        <taxon>Streptomycetaceae</taxon>
        <taxon>Streptomyces</taxon>
    </lineage>
</organism>